<accession>A0A5Y2LSA3</accession>
<organism evidence="3">
    <name type="scientific">Salmonella enterica subsp. salamae</name>
    <dbReference type="NCBI Taxonomy" id="59202"/>
    <lineage>
        <taxon>Bacteria</taxon>
        <taxon>Pseudomonadati</taxon>
        <taxon>Pseudomonadota</taxon>
        <taxon>Gammaproteobacteria</taxon>
        <taxon>Enterobacterales</taxon>
        <taxon>Enterobacteriaceae</taxon>
        <taxon>Salmonella</taxon>
    </lineage>
</organism>
<dbReference type="PIRSF" id="PIRSF028111">
    <property type="entry name" value="UCP028111"/>
    <property type="match status" value="1"/>
</dbReference>
<dbReference type="AlphaFoldDB" id="A0A5Y2LSA3"/>
<name>A0A5Y2LSA3_SALER</name>
<gene>
    <name evidence="3" type="ORF">DPA05_15280</name>
</gene>
<dbReference type="Proteomes" id="UP000839852">
    <property type="component" value="Unassembled WGS sequence"/>
</dbReference>
<evidence type="ECO:0000259" key="2">
    <source>
        <dbReference type="Pfam" id="PF23771"/>
    </source>
</evidence>
<sequence>MSNEKYLARIKKLLRLAKGTSSPEEAMNAMAKAQAYMRKYGVSESDVELSEVREAASTGAPSDARSVPRYMHGLCTLVCRAFGVECYISGRWRSSGSLKRHVCFYGPDARPEIAAYAFDVLSRQMKAARKAYQDRHCKRCKPATRTARGDQFCEGWCSGAARVIQAFGVTPQEAGLMERYTQRLRECRDVHDGEMREAKDCRGADRAVTAGYYEGRNAKLHQGVNGRGDAPLAIGGTGHAGLC</sequence>
<dbReference type="EMBL" id="AAIIOQ010000017">
    <property type="protein sequence ID" value="ECE6361021.1"/>
    <property type="molecule type" value="Genomic_DNA"/>
</dbReference>
<dbReference type="InterPro" id="IPR055592">
    <property type="entry name" value="DUF7168"/>
</dbReference>
<feature type="domain" description="DUF7168" evidence="2">
    <location>
        <begin position="46"/>
        <end position="184"/>
    </location>
</feature>
<proteinExistence type="predicted"/>
<evidence type="ECO:0000259" key="1">
    <source>
        <dbReference type="Pfam" id="PF10979"/>
    </source>
</evidence>
<reference evidence="3" key="1">
    <citation type="submission" date="2018-06" db="EMBL/GenBank/DDBJ databases">
        <authorList>
            <person name="Ashton P.M."/>
            <person name="Dallman T."/>
            <person name="Nair S."/>
            <person name="De Pinna E."/>
            <person name="Peters T."/>
            <person name="Grant K."/>
        </authorList>
    </citation>
    <scope>NUCLEOTIDE SEQUENCE [LARGE SCALE GENOMIC DNA]</scope>
    <source>
        <strain evidence="3">319688</strain>
    </source>
</reference>
<feature type="domain" description="DUF2786" evidence="1">
    <location>
        <begin position="5"/>
        <end position="44"/>
    </location>
</feature>
<dbReference type="Pfam" id="PF23771">
    <property type="entry name" value="DUF7168"/>
    <property type="match status" value="1"/>
</dbReference>
<comment type="caution">
    <text evidence="3">The sequence shown here is derived from an EMBL/GenBank/DDBJ whole genome shotgun (WGS) entry which is preliminary data.</text>
</comment>
<evidence type="ECO:0000313" key="3">
    <source>
        <dbReference type="EMBL" id="ECE6361021.1"/>
    </source>
</evidence>
<dbReference type="InterPro" id="IPR024498">
    <property type="entry name" value="DUF2786"/>
</dbReference>
<dbReference type="InterPro" id="IPR016868">
    <property type="entry name" value="Phage_B3_Orf5"/>
</dbReference>
<dbReference type="Pfam" id="PF10979">
    <property type="entry name" value="DUF2786"/>
    <property type="match status" value="1"/>
</dbReference>
<protein>
    <submittedName>
        <fullName evidence="3">DUF2786 domain-containing protein</fullName>
    </submittedName>
</protein>